<dbReference type="InterPro" id="IPR008928">
    <property type="entry name" value="6-hairpin_glycosidase_sf"/>
</dbReference>
<feature type="domain" description="DUF4964" evidence="1">
    <location>
        <begin position="12"/>
        <end position="69"/>
    </location>
</feature>
<sequence length="844" mass="92914">MLAAPLLASLLATQIRPPAVPLVACDPYFSIWSRANRLTDVPTTHWTGATHALTSMIRIDGRAYRIMGTSPDVPALDQRSVQVLPTRSIYKFQGRGVAVALTFMTPALPDDLSVLSRPVTYLTWDVRSVDRKRHKVQLYFDAAPEIAIDQPGQKWAASVVKIPGLAAGKVGAVDQHILGKTGDDRRIDWGYLYTATPTVPDLQMALTVDSAGAFAQSGKRVVPGGSRSLQPRPAAFTFDLGAVSAAPKSRWVVLAYDDLYSIQYFHQNLRPFWRRNGMDAAKLLTTSAKEYGSLKARCERFDGELMADLRKAGGEKYALMGALAYRQCLAGNKIAADANGQPLLFPKENTSNGCIGTVDVIFPMAPQFLLFGPALTKAMVVSNLDYASSPRWKWPFAPHDLGTYPKANGQVYGGGERTEDDQMPVEETGNMLILVAALAKMEGNASFAAKYWPTLTRWAEYLRAKGFDPENQLSTDDFMGHLAHNTNLSVKATLGLASYGYLCDVRSKERGHGGLRKKGAEYRGLAQSFATRWVREANDGDHFRLAFDKPGSWSQKYNLVWDRILGFNLFPAAAIRKEVAFYRKIANPYGVALDSREGGVKAKVDWSLWSACLTGSRADFDAIADPVFRYLNESPNRVPMGDLYDTSNGHHVGMHSRPVVGGVFLKMLYDGAMWKKWAGRNTTRVGGWAPLPKPPVFRPIVPTSEKSGLIWSYTLQRPAQGWFAPTFDASSWSTGPGGFGTNGTPGAVVRTEWNTPDIWIRREFTLSALPTGELYLRLYHDEDAEVYLNGVQIARESGWVSAYDDIPLGSFAAQLRPGRNVFAVHCHQTGGGQGVDVGIVQRIR</sequence>
<evidence type="ECO:0000259" key="3">
    <source>
        <dbReference type="Pfam" id="PF17168"/>
    </source>
</evidence>
<dbReference type="InterPro" id="IPR052743">
    <property type="entry name" value="Glutaminase_GtaA"/>
</dbReference>
<name>A0A068NVE7_FIMGI</name>
<dbReference type="InterPro" id="IPR032515">
    <property type="entry name" value="DUF4964"/>
</dbReference>
<dbReference type="InterPro" id="IPR033433">
    <property type="entry name" value="GtaA_N"/>
</dbReference>
<evidence type="ECO:0000313" key="4">
    <source>
        <dbReference type="EMBL" id="AIE86755.1"/>
    </source>
</evidence>
<evidence type="ECO:0000313" key="5">
    <source>
        <dbReference type="Proteomes" id="UP000027982"/>
    </source>
</evidence>
<gene>
    <name evidence="4" type="ORF">OP10G_3387</name>
</gene>
<dbReference type="RefSeq" id="WP_025229308.1">
    <property type="nucleotide sequence ID" value="NZ_CP007139.1"/>
</dbReference>
<feature type="domain" description="Glutaminase A N-terminal" evidence="3">
    <location>
        <begin position="86"/>
        <end position="308"/>
    </location>
</feature>
<dbReference type="SUPFAM" id="SSF48208">
    <property type="entry name" value="Six-hairpin glycosidases"/>
    <property type="match status" value="1"/>
</dbReference>
<dbReference type="OrthoDB" id="175993at2"/>
<dbReference type="STRING" id="661478.OP10G_3387"/>
<dbReference type="InterPro" id="IPR008979">
    <property type="entry name" value="Galactose-bd-like_sf"/>
</dbReference>
<dbReference type="EMBL" id="CP007139">
    <property type="protein sequence ID" value="AIE86755.1"/>
    <property type="molecule type" value="Genomic_DNA"/>
</dbReference>
<dbReference type="GO" id="GO:0005975">
    <property type="term" value="P:carbohydrate metabolic process"/>
    <property type="evidence" value="ECO:0007669"/>
    <property type="project" value="InterPro"/>
</dbReference>
<dbReference type="PANTHER" id="PTHR31987">
    <property type="entry name" value="GLUTAMINASE A-RELATED"/>
    <property type="match status" value="1"/>
</dbReference>
<evidence type="ECO:0000259" key="2">
    <source>
        <dbReference type="Pfam" id="PF16335"/>
    </source>
</evidence>
<accession>A0A068NVE7</accession>
<proteinExistence type="predicted"/>
<dbReference type="PANTHER" id="PTHR31987:SF1">
    <property type="entry name" value="GLUTAMINASE A"/>
    <property type="match status" value="1"/>
</dbReference>
<dbReference type="Proteomes" id="UP000027982">
    <property type="component" value="Chromosome"/>
</dbReference>
<feature type="domain" description="Glutaminase A central" evidence="2">
    <location>
        <begin position="314"/>
        <end position="666"/>
    </location>
</feature>
<evidence type="ECO:0000259" key="1">
    <source>
        <dbReference type="Pfam" id="PF16334"/>
    </source>
</evidence>
<keyword evidence="5" id="KW-1185">Reference proteome</keyword>
<dbReference type="eggNOG" id="COG3387">
    <property type="taxonomic scope" value="Bacteria"/>
</dbReference>
<dbReference type="Pfam" id="PF16335">
    <property type="entry name" value="GtaA_6_Hairpin"/>
    <property type="match status" value="1"/>
</dbReference>
<dbReference type="SUPFAM" id="SSF49785">
    <property type="entry name" value="Galactose-binding domain-like"/>
    <property type="match status" value="1"/>
</dbReference>
<dbReference type="AlphaFoldDB" id="A0A068NVE7"/>
<dbReference type="HOGENOM" id="CLU_008020_2_0_0"/>
<organism evidence="4 5">
    <name type="scientific">Fimbriimonas ginsengisoli Gsoil 348</name>
    <dbReference type="NCBI Taxonomy" id="661478"/>
    <lineage>
        <taxon>Bacteria</taxon>
        <taxon>Bacillati</taxon>
        <taxon>Armatimonadota</taxon>
        <taxon>Fimbriimonadia</taxon>
        <taxon>Fimbriimonadales</taxon>
        <taxon>Fimbriimonadaceae</taxon>
        <taxon>Fimbriimonas</taxon>
    </lineage>
</organism>
<dbReference type="eggNOG" id="COG3250">
    <property type="taxonomic scope" value="Bacteria"/>
</dbReference>
<dbReference type="KEGG" id="fgi:OP10G_3387"/>
<dbReference type="Pfam" id="PF17168">
    <property type="entry name" value="DUF5127"/>
    <property type="match status" value="1"/>
</dbReference>
<dbReference type="Gene3D" id="2.60.120.260">
    <property type="entry name" value="Galactose-binding domain-like"/>
    <property type="match status" value="1"/>
</dbReference>
<dbReference type="Pfam" id="PF16334">
    <property type="entry name" value="DUF4964"/>
    <property type="match status" value="1"/>
</dbReference>
<dbReference type="InterPro" id="IPR032514">
    <property type="entry name" value="GtaA_central"/>
</dbReference>
<reference evidence="4 5" key="1">
    <citation type="journal article" date="2014" name="PLoS ONE">
        <title>The first complete genome sequence of the class fimbriimonadia in the phylum armatimonadetes.</title>
        <authorList>
            <person name="Hu Z.Y."/>
            <person name="Wang Y.Z."/>
            <person name="Im W.T."/>
            <person name="Wang S.Y."/>
            <person name="Zhao G.P."/>
            <person name="Zheng H.J."/>
            <person name="Quan Z.X."/>
        </authorList>
    </citation>
    <scope>NUCLEOTIDE SEQUENCE [LARGE SCALE GENOMIC DNA]</scope>
    <source>
        <strain evidence="4">Gsoil 348</strain>
    </source>
</reference>
<protein>
    <submittedName>
        <fullName evidence="4">Glutaminase A</fullName>
    </submittedName>
</protein>